<organism evidence="1 2">
    <name type="scientific">Actinotalea fermentans</name>
    <dbReference type="NCBI Taxonomy" id="43671"/>
    <lineage>
        <taxon>Bacteria</taxon>
        <taxon>Bacillati</taxon>
        <taxon>Actinomycetota</taxon>
        <taxon>Actinomycetes</taxon>
        <taxon>Micrococcales</taxon>
        <taxon>Cellulomonadaceae</taxon>
        <taxon>Actinotalea</taxon>
    </lineage>
</organism>
<evidence type="ECO:0008006" key="3">
    <source>
        <dbReference type="Google" id="ProtNLM"/>
    </source>
</evidence>
<dbReference type="OrthoDB" id="329282at2"/>
<dbReference type="Proteomes" id="UP000321484">
    <property type="component" value="Unassembled WGS sequence"/>
</dbReference>
<keyword evidence="2" id="KW-1185">Reference proteome</keyword>
<evidence type="ECO:0000313" key="1">
    <source>
        <dbReference type="EMBL" id="GEN78327.1"/>
    </source>
</evidence>
<gene>
    <name evidence="1" type="ORF">AFE02nite_00610</name>
</gene>
<reference evidence="1 2" key="1">
    <citation type="submission" date="2019-07" db="EMBL/GenBank/DDBJ databases">
        <title>Whole genome shotgun sequence of Actinotalea fermentans NBRC 105374.</title>
        <authorList>
            <person name="Hosoyama A."/>
            <person name="Uohara A."/>
            <person name="Ohji S."/>
            <person name="Ichikawa N."/>
        </authorList>
    </citation>
    <scope>NUCLEOTIDE SEQUENCE [LARGE SCALE GENOMIC DNA]</scope>
    <source>
        <strain evidence="1 2">NBRC 105374</strain>
    </source>
</reference>
<accession>A0A511YT05</accession>
<proteinExistence type="predicted"/>
<evidence type="ECO:0000313" key="2">
    <source>
        <dbReference type="Proteomes" id="UP000321484"/>
    </source>
</evidence>
<dbReference type="AlphaFoldDB" id="A0A511YT05"/>
<dbReference type="EMBL" id="BJYK01000001">
    <property type="protein sequence ID" value="GEN78327.1"/>
    <property type="molecule type" value="Genomic_DNA"/>
</dbReference>
<dbReference type="RefSeq" id="WP_146818910.1">
    <property type="nucleotide sequence ID" value="NZ_BJYK01000001.1"/>
</dbReference>
<sequence>MLTRRIARPLLAGWFVTEGVDAVRHPGPHVERMRDAWRRLAARTGLGDPPPTDTLRLAVRLHGGAMAGAGVLLAAGKAPRTSACALALLTLPLAVADAPVRTQGAVTPATLAAGGDRGARTLLRDLSLIGGALIAGLDKEGAPSLGWRVRHARLDRDAELVARRTVASARKEGKQLARETRAALAAAKGAVRD</sequence>
<comment type="caution">
    <text evidence="1">The sequence shown here is derived from an EMBL/GenBank/DDBJ whole genome shotgun (WGS) entry which is preliminary data.</text>
</comment>
<name>A0A511YT05_9CELL</name>
<protein>
    <recommendedName>
        <fullName evidence="3">DoxX family protein</fullName>
    </recommendedName>
</protein>